<dbReference type="RefSeq" id="WP_135191738.1">
    <property type="nucleotide sequence ID" value="NZ_SPUM01000140.1"/>
</dbReference>
<reference evidence="2 3" key="1">
    <citation type="submission" date="2019-03" db="EMBL/GenBank/DDBJ databases">
        <title>Draft genome of Massilia hortus sp. nov., a novel bacterial species of the Oxalobacteraceae family.</title>
        <authorList>
            <person name="Peta V."/>
            <person name="Raths R."/>
            <person name="Bucking H."/>
        </authorList>
    </citation>
    <scope>NUCLEOTIDE SEQUENCE [LARGE SCALE GENOMIC DNA]</scope>
    <source>
        <strain evidence="2 3">ONC3</strain>
    </source>
</reference>
<keyword evidence="1" id="KW-0472">Membrane</keyword>
<sequence length="108" mass="11595">MDELIYISTYVINFCLCAIAFAVTRSTIAAGGDLKVSMNRFAAVAVAVGLISGIPLLFIILWLFESAGLHVNVGHGEGLVATPLFNFVMGLLLAGLGRILLGWQTIRW</sequence>
<keyword evidence="1" id="KW-0812">Transmembrane</keyword>
<evidence type="ECO:0000313" key="2">
    <source>
        <dbReference type="EMBL" id="TFW28254.1"/>
    </source>
</evidence>
<accession>A0A4Y9SSR0</accession>
<feature type="transmembrane region" description="Helical" evidence="1">
    <location>
        <begin position="84"/>
        <end position="103"/>
    </location>
</feature>
<protein>
    <submittedName>
        <fullName evidence="2">Uncharacterized protein</fullName>
    </submittedName>
</protein>
<dbReference type="EMBL" id="SPUM01000140">
    <property type="protein sequence ID" value="TFW28254.1"/>
    <property type="molecule type" value="Genomic_DNA"/>
</dbReference>
<keyword evidence="1" id="KW-1133">Transmembrane helix</keyword>
<dbReference type="AlphaFoldDB" id="A0A4Y9SSR0"/>
<comment type="caution">
    <text evidence="2">The sequence shown here is derived from an EMBL/GenBank/DDBJ whole genome shotgun (WGS) entry which is preliminary data.</text>
</comment>
<feature type="transmembrane region" description="Helical" evidence="1">
    <location>
        <begin position="6"/>
        <end position="29"/>
    </location>
</feature>
<evidence type="ECO:0000256" key="1">
    <source>
        <dbReference type="SAM" id="Phobius"/>
    </source>
</evidence>
<evidence type="ECO:0000313" key="3">
    <source>
        <dbReference type="Proteomes" id="UP000297258"/>
    </source>
</evidence>
<keyword evidence="3" id="KW-1185">Reference proteome</keyword>
<organism evidence="2 3">
    <name type="scientific">Massilia horti</name>
    <dbReference type="NCBI Taxonomy" id="2562153"/>
    <lineage>
        <taxon>Bacteria</taxon>
        <taxon>Pseudomonadati</taxon>
        <taxon>Pseudomonadota</taxon>
        <taxon>Betaproteobacteria</taxon>
        <taxon>Burkholderiales</taxon>
        <taxon>Oxalobacteraceae</taxon>
        <taxon>Telluria group</taxon>
        <taxon>Massilia</taxon>
    </lineage>
</organism>
<gene>
    <name evidence="2" type="ORF">E4O92_21635</name>
</gene>
<feature type="transmembrane region" description="Helical" evidence="1">
    <location>
        <begin position="41"/>
        <end position="64"/>
    </location>
</feature>
<proteinExistence type="predicted"/>
<name>A0A4Y9SSR0_9BURK</name>
<dbReference type="Proteomes" id="UP000297258">
    <property type="component" value="Unassembled WGS sequence"/>
</dbReference>